<dbReference type="AlphaFoldDB" id="A0A1R1XHD0"/>
<dbReference type="EMBL" id="LSSN01003232">
    <property type="protein sequence ID" value="OMJ14031.1"/>
    <property type="molecule type" value="Genomic_DNA"/>
</dbReference>
<accession>A0A1R1XHD0</accession>
<name>A0A1R1XHD0_9FUNG</name>
<proteinExistence type="predicted"/>
<protein>
    <submittedName>
        <fullName evidence="1">Uncharacterized protein</fullName>
    </submittedName>
</protein>
<dbReference type="Proteomes" id="UP000187283">
    <property type="component" value="Unassembled WGS sequence"/>
</dbReference>
<organism evidence="1 2">
    <name type="scientific">Smittium culicis</name>
    <dbReference type="NCBI Taxonomy" id="133412"/>
    <lineage>
        <taxon>Eukaryota</taxon>
        <taxon>Fungi</taxon>
        <taxon>Fungi incertae sedis</taxon>
        <taxon>Zoopagomycota</taxon>
        <taxon>Kickxellomycotina</taxon>
        <taxon>Harpellomycetes</taxon>
        <taxon>Harpellales</taxon>
        <taxon>Legeriomycetaceae</taxon>
        <taxon>Smittium</taxon>
    </lineage>
</organism>
<sequence>MLLLLHSVNYVALFKSKNIVYKIEDLKFTEIAELNVESVNISLPKYEGKNLKKKKALEAIKRTLMYICDIFEMSVVVKKMRKA</sequence>
<gene>
    <name evidence="1" type="ORF">AYI70_g8132</name>
</gene>
<keyword evidence="2" id="KW-1185">Reference proteome</keyword>
<comment type="caution">
    <text evidence="1">The sequence shown here is derived from an EMBL/GenBank/DDBJ whole genome shotgun (WGS) entry which is preliminary data.</text>
</comment>
<evidence type="ECO:0000313" key="1">
    <source>
        <dbReference type="EMBL" id="OMJ14031.1"/>
    </source>
</evidence>
<reference evidence="1 2" key="1">
    <citation type="submission" date="2017-01" db="EMBL/GenBank/DDBJ databases">
        <authorList>
            <person name="Mah S.A."/>
            <person name="Swanson W.J."/>
            <person name="Moy G.W."/>
            <person name="Vacquier V.D."/>
        </authorList>
    </citation>
    <scope>NUCLEOTIDE SEQUENCE [LARGE SCALE GENOMIC DNA]</scope>
    <source>
        <strain evidence="1 2">GSMNP</strain>
    </source>
</reference>
<evidence type="ECO:0000313" key="2">
    <source>
        <dbReference type="Proteomes" id="UP000187283"/>
    </source>
</evidence>